<dbReference type="Proteomes" id="UP000035540">
    <property type="component" value="Chromosome"/>
</dbReference>
<feature type="region of interest" description="Disordered" evidence="1">
    <location>
        <begin position="633"/>
        <end position="656"/>
    </location>
</feature>
<feature type="transmembrane region" description="Helical" evidence="2">
    <location>
        <begin position="234"/>
        <end position="250"/>
    </location>
</feature>
<keyword evidence="2" id="KW-0472">Membrane</keyword>
<evidence type="ECO:0000313" key="4">
    <source>
        <dbReference type="EMBL" id="AKK09884.1"/>
    </source>
</evidence>
<dbReference type="AlphaFoldDB" id="A0A0G3H960"/>
<proteinExistence type="predicted"/>
<dbReference type="STRING" id="136857.CTEST_12390"/>
<dbReference type="InterPro" id="IPR048243">
    <property type="entry name" value="AftB-like"/>
</dbReference>
<gene>
    <name evidence="4" type="ORF">CTEST_12390</name>
</gene>
<feature type="transmembrane region" description="Helical" evidence="2">
    <location>
        <begin position="21"/>
        <end position="43"/>
    </location>
</feature>
<feature type="transmembrane region" description="Helical" evidence="2">
    <location>
        <begin position="187"/>
        <end position="206"/>
    </location>
</feature>
<dbReference type="NCBIfam" id="NF041480">
    <property type="entry name" value="flag_mot_ctl_ZomB"/>
    <property type="match status" value="1"/>
</dbReference>
<feature type="transmembrane region" description="Helical" evidence="2">
    <location>
        <begin position="212"/>
        <end position="227"/>
    </location>
</feature>
<dbReference type="InterPro" id="IPR058983">
    <property type="entry name" value="AftB_C"/>
</dbReference>
<evidence type="ECO:0000256" key="2">
    <source>
        <dbReference type="SAM" id="Phobius"/>
    </source>
</evidence>
<feature type="transmembrane region" description="Helical" evidence="2">
    <location>
        <begin position="132"/>
        <end position="149"/>
    </location>
</feature>
<feature type="transmembrane region" description="Helical" evidence="2">
    <location>
        <begin position="102"/>
        <end position="120"/>
    </location>
</feature>
<evidence type="ECO:0000313" key="5">
    <source>
        <dbReference type="Proteomes" id="UP000035540"/>
    </source>
</evidence>
<keyword evidence="5" id="KW-1185">Reference proteome</keyword>
<accession>A0A0G3H960</accession>
<evidence type="ECO:0000259" key="3">
    <source>
        <dbReference type="Pfam" id="PF26371"/>
    </source>
</evidence>
<reference evidence="4 5" key="1">
    <citation type="journal article" date="2015" name="Genome Announc.">
        <title>Complete Genome Sequence of the Type Strain Corynebacterium testudinoris DSM 44614, Recovered from Necrotic Lesions in the Mouth of a Tortoise.</title>
        <authorList>
            <person name="Ruckert C."/>
            <person name="Kriete M."/>
            <person name="Jaenicke S."/>
            <person name="Winkler A."/>
            <person name="Tauch A."/>
        </authorList>
    </citation>
    <scope>NUCLEOTIDE SEQUENCE [LARGE SCALE GENOMIC DNA]</scope>
    <source>
        <strain evidence="4 5">DSM 44614</strain>
    </source>
</reference>
<protein>
    <recommendedName>
        <fullName evidence="3">Terminal beta-(1-&gt;2)-arabinofuranosyltransferase C-terminal domain-containing protein</fullName>
    </recommendedName>
</protein>
<feature type="transmembrane region" description="Helical" evidence="2">
    <location>
        <begin position="328"/>
        <end position="347"/>
    </location>
</feature>
<dbReference type="RefSeq" id="WP_083985615.1">
    <property type="nucleotide sequence ID" value="NZ_CP011545.1"/>
</dbReference>
<feature type="transmembrane region" description="Helical" evidence="2">
    <location>
        <begin position="359"/>
        <end position="376"/>
    </location>
</feature>
<feature type="transmembrane region" description="Helical" evidence="2">
    <location>
        <begin position="155"/>
        <end position="175"/>
    </location>
</feature>
<sequence length="656" mass="72228">MTTAVREGSRRSPSSLIGRGTITGWSALAGVLVLGVLAFIGGWTRRWMSDDGLIVLRTVRNLLAGNGPVFNAGERVEANTSTLWQYLIYLVALVSDARLEMIAMWLALIFTTAALAIGAWGTSRLYRRHRAVLLVPVGGLIYLAVPPARDFATSGLEWGLSLFWIAVLWWLLVSWATPTVASGRHHVASRVDGIVYWLAFWCGLSWLVRPELALYGGLVGLLILIGTPSWKGRALIMAAALPVPLGYQIFRMGYYGLITPHTAVAKSASDAQWANGWAYASDLSEPYHLWIALVVALLMAAIVLWRLSTSPVPDPAGRRGVVRVARTPGAATALILLAAALHTTYVLRVGGDFMHGRMLLLPLFAALLPVLVVPLLDLARPSWVFDTALVVSFVGLSWWAWSVVADGHTLNWEEEYADDLGIVDERDFWTFANNREQGDPPLLASDFTDNKGLRDFAPIMEQAEAEDAALMSQYLTGDPAYFSWMTNPRQDPAANALDGSGLGNLRPTLYHTNLGMTSMNAPLDFRVLDTVGLTTPLAARLPRDEDGRVGHDKWLPFSWQAADTDADIDLLYGWYPREETRVAREALQTPEISELLATSREPMSWSRFLANIRYSLTEGRTLQIAFDPEEAIKELGPPDSGRPIAWPTEVSLDTPR</sequence>
<reference evidence="5" key="2">
    <citation type="submission" date="2015-05" db="EMBL/GenBank/DDBJ databases">
        <title>Complete genome sequence of Corynebacterium testudinoris DSM 44614, recovered from necrotic lesions in the mouth of a tortoise.</title>
        <authorList>
            <person name="Ruckert C."/>
            <person name="Albersmeier A."/>
            <person name="Winkler A."/>
            <person name="Tauch A."/>
        </authorList>
    </citation>
    <scope>NUCLEOTIDE SEQUENCE [LARGE SCALE GENOMIC DNA]</scope>
    <source>
        <strain evidence="5">DSM 44614</strain>
    </source>
</reference>
<dbReference type="KEGG" id="cted:CTEST_12390"/>
<name>A0A0G3H960_9CORY</name>
<feature type="domain" description="Terminal beta-(1-&gt;2)-arabinofuranosyltransferase C-terminal" evidence="3">
    <location>
        <begin position="451"/>
        <end position="633"/>
    </location>
</feature>
<organism evidence="4 5">
    <name type="scientific">Corynebacterium testudinoris</name>
    <dbReference type="NCBI Taxonomy" id="136857"/>
    <lineage>
        <taxon>Bacteria</taxon>
        <taxon>Bacillati</taxon>
        <taxon>Actinomycetota</taxon>
        <taxon>Actinomycetes</taxon>
        <taxon>Mycobacteriales</taxon>
        <taxon>Corynebacteriaceae</taxon>
        <taxon>Corynebacterium</taxon>
    </lineage>
</organism>
<dbReference type="EMBL" id="CP011545">
    <property type="protein sequence ID" value="AKK09884.1"/>
    <property type="molecule type" value="Genomic_DNA"/>
</dbReference>
<evidence type="ECO:0000256" key="1">
    <source>
        <dbReference type="SAM" id="MobiDB-lite"/>
    </source>
</evidence>
<keyword evidence="2" id="KW-1133">Transmembrane helix</keyword>
<dbReference type="PATRIC" id="fig|136857.5.peg.2447"/>
<feature type="transmembrane region" description="Helical" evidence="2">
    <location>
        <begin position="383"/>
        <end position="401"/>
    </location>
</feature>
<keyword evidence="2" id="KW-0812">Transmembrane</keyword>
<feature type="transmembrane region" description="Helical" evidence="2">
    <location>
        <begin position="287"/>
        <end position="307"/>
    </location>
</feature>
<dbReference type="Pfam" id="PF26371">
    <property type="entry name" value="AftB_C"/>
    <property type="match status" value="1"/>
</dbReference>